<name>A0A6N6M9E8_9FLAO</name>
<gene>
    <name evidence="3" type="ORF">F3059_04035</name>
</gene>
<evidence type="ECO:0000259" key="2">
    <source>
        <dbReference type="PROSITE" id="PS51194"/>
    </source>
</evidence>
<dbReference type="PANTHER" id="PTHR47396">
    <property type="entry name" value="TYPE I RESTRICTION ENZYME ECOKI R PROTEIN"/>
    <property type="match status" value="1"/>
</dbReference>
<proteinExistence type="predicted"/>
<dbReference type="EMBL" id="WACR01000003">
    <property type="protein sequence ID" value="KAB1065129.1"/>
    <property type="molecule type" value="Genomic_DNA"/>
</dbReference>
<dbReference type="PROSITE" id="PS51194">
    <property type="entry name" value="HELICASE_CTER"/>
    <property type="match status" value="1"/>
</dbReference>
<dbReference type="GO" id="GO:0016787">
    <property type="term" value="F:hydrolase activity"/>
    <property type="evidence" value="ECO:0007669"/>
    <property type="project" value="InterPro"/>
</dbReference>
<keyword evidence="4" id="KW-1185">Reference proteome</keyword>
<evidence type="ECO:0000313" key="3">
    <source>
        <dbReference type="EMBL" id="KAB1065129.1"/>
    </source>
</evidence>
<keyword evidence="3" id="KW-0067">ATP-binding</keyword>
<dbReference type="GO" id="GO:0004386">
    <property type="term" value="F:helicase activity"/>
    <property type="evidence" value="ECO:0007669"/>
    <property type="project" value="UniProtKB-KW"/>
</dbReference>
<dbReference type="InterPro" id="IPR006935">
    <property type="entry name" value="Helicase/UvrB_N"/>
</dbReference>
<dbReference type="Gene3D" id="3.40.50.300">
    <property type="entry name" value="P-loop containing nucleotide triphosphate hydrolases"/>
    <property type="match status" value="2"/>
</dbReference>
<dbReference type="Proteomes" id="UP000435357">
    <property type="component" value="Unassembled WGS sequence"/>
</dbReference>
<dbReference type="Pfam" id="PF00271">
    <property type="entry name" value="Helicase_C"/>
    <property type="match status" value="1"/>
</dbReference>
<feature type="domain" description="Helicase C-terminal" evidence="2">
    <location>
        <begin position="219"/>
        <end position="403"/>
    </location>
</feature>
<sequence>MPDQLRPYQKNGITQIFEAWDPKRKNLMNVLFQMPTGTGKTHVFSEIVRKAHLKKKKVLLVVHRKELVEQIVERLQDKFEVEVGVILAGTKPDPDKNIQVASIQTLSRRKFPPADIVIIDECHHSKAATYKKLWEIYPDARFLGVTANPVRLNGEGFDDQYQILIPLGKLSYFFEKGYLARIKHLVGAIPDLSKVKKKMRDYDLQMLRNVMLANHLMADLVKTYKNKANGKKTIVFAVDVEHSKSIVQRYNGEGIAAAHVDANTPKEERKSILEKFKKGEILILSNVDIVSEGFDVPDCEAVQLARPTKSLVLYLQQVGRCMRPAPGKEFGLVLDNAGLWLEHGLSYVDREWTLEGVKKRKGTAASKEIIVEDEEGIVRKVKAPHEAEGLELMELTEELERLLIFESFISFAKSKDHKLISAVYKYREYLIERRLELSDTEASYCHKRLATLGNPVKKGFWYHLRKDIREEIKASLKVEETSF</sequence>
<evidence type="ECO:0000313" key="4">
    <source>
        <dbReference type="Proteomes" id="UP000435357"/>
    </source>
</evidence>
<dbReference type="PANTHER" id="PTHR47396:SF1">
    <property type="entry name" value="ATP-DEPENDENT HELICASE IRC3-RELATED"/>
    <property type="match status" value="1"/>
</dbReference>
<evidence type="ECO:0000259" key="1">
    <source>
        <dbReference type="PROSITE" id="PS51192"/>
    </source>
</evidence>
<reference evidence="3 4" key="1">
    <citation type="submission" date="2019-09" db="EMBL/GenBank/DDBJ databases">
        <title>Genomes of Cryomorphaceae.</title>
        <authorList>
            <person name="Bowman J.P."/>
        </authorList>
    </citation>
    <scope>NUCLEOTIDE SEQUENCE [LARGE SCALE GENOMIC DNA]</scope>
    <source>
        <strain evidence="3 4">KCTC 52047</strain>
    </source>
</reference>
<dbReference type="PROSITE" id="PS51192">
    <property type="entry name" value="HELICASE_ATP_BIND_1"/>
    <property type="match status" value="1"/>
</dbReference>
<accession>A0A6N6M9E8</accession>
<dbReference type="SMART" id="SM00487">
    <property type="entry name" value="DEXDc"/>
    <property type="match status" value="1"/>
</dbReference>
<dbReference type="InterPro" id="IPR001650">
    <property type="entry name" value="Helicase_C-like"/>
</dbReference>
<dbReference type="Pfam" id="PF04851">
    <property type="entry name" value="ResIII"/>
    <property type="match status" value="1"/>
</dbReference>
<dbReference type="InterPro" id="IPR027417">
    <property type="entry name" value="P-loop_NTPase"/>
</dbReference>
<keyword evidence="3" id="KW-0378">Hydrolase</keyword>
<protein>
    <submittedName>
        <fullName evidence="3">DEAD/DEAH box helicase</fullName>
    </submittedName>
</protein>
<dbReference type="GO" id="GO:0005829">
    <property type="term" value="C:cytosol"/>
    <property type="evidence" value="ECO:0007669"/>
    <property type="project" value="TreeGrafter"/>
</dbReference>
<dbReference type="InterPro" id="IPR050742">
    <property type="entry name" value="Helicase_Restrict-Modif_Enz"/>
</dbReference>
<feature type="domain" description="Helicase ATP-binding" evidence="1">
    <location>
        <begin position="21"/>
        <end position="167"/>
    </location>
</feature>
<keyword evidence="3" id="KW-0347">Helicase</keyword>
<dbReference type="AlphaFoldDB" id="A0A6N6M9E8"/>
<dbReference type="SMART" id="SM00490">
    <property type="entry name" value="HELICc"/>
    <property type="match status" value="1"/>
</dbReference>
<dbReference type="SUPFAM" id="SSF52540">
    <property type="entry name" value="P-loop containing nucleoside triphosphate hydrolases"/>
    <property type="match status" value="1"/>
</dbReference>
<organism evidence="3 4">
    <name type="scientific">Salibacter halophilus</name>
    <dbReference type="NCBI Taxonomy" id="1803916"/>
    <lineage>
        <taxon>Bacteria</taxon>
        <taxon>Pseudomonadati</taxon>
        <taxon>Bacteroidota</taxon>
        <taxon>Flavobacteriia</taxon>
        <taxon>Flavobacteriales</taxon>
        <taxon>Salibacteraceae</taxon>
        <taxon>Salibacter</taxon>
    </lineage>
</organism>
<dbReference type="GO" id="GO:0005524">
    <property type="term" value="F:ATP binding"/>
    <property type="evidence" value="ECO:0007669"/>
    <property type="project" value="InterPro"/>
</dbReference>
<comment type="caution">
    <text evidence="3">The sequence shown here is derived from an EMBL/GenBank/DDBJ whole genome shotgun (WGS) entry which is preliminary data.</text>
</comment>
<dbReference type="GO" id="GO:0003677">
    <property type="term" value="F:DNA binding"/>
    <property type="evidence" value="ECO:0007669"/>
    <property type="project" value="InterPro"/>
</dbReference>
<keyword evidence="3" id="KW-0547">Nucleotide-binding</keyword>
<dbReference type="OrthoDB" id="9802848at2"/>
<dbReference type="InterPro" id="IPR014001">
    <property type="entry name" value="Helicase_ATP-bd"/>
</dbReference>
<dbReference type="RefSeq" id="WP_151166747.1">
    <property type="nucleotide sequence ID" value="NZ_WACR01000003.1"/>
</dbReference>